<organism evidence="7 8">
    <name type="scientific">Porphyridium purpureum</name>
    <name type="common">Red alga</name>
    <name type="synonym">Porphyridium cruentum</name>
    <dbReference type="NCBI Taxonomy" id="35688"/>
    <lineage>
        <taxon>Eukaryota</taxon>
        <taxon>Rhodophyta</taxon>
        <taxon>Bangiophyceae</taxon>
        <taxon>Porphyridiales</taxon>
        <taxon>Porphyridiaceae</taxon>
        <taxon>Porphyridium</taxon>
    </lineage>
</organism>
<name>A0A5J4Z4A6_PORPP</name>
<evidence type="ECO:0000256" key="1">
    <source>
        <dbReference type="ARBA" id="ARBA00001966"/>
    </source>
</evidence>
<dbReference type="EMBL" id="VRMN01000001">
    <property type="protein sequence ID" value="KAA8498110.1"/>
    <property type="molecule type" value="Genomic_DNA"/>
</dbReference>
<keyword evidence="5" id="KW-0408">Iron</keyword>
<keyword evidence="4" id="KW-0479">Metal-binding</keyword>
<dbReference type="Proteomes" id="UP000324585">
    <property type="component" value="Unassembled WGS sequence"/>
</dbReference>
<dbReference type="UniPathway" id="UPA00559"/>
<evidence type="ECO:0000256" key="3">
    <source>
        <dbReference type="ARBA" id="ARBA00006179"/>
    </source>
</evidence>
<dbReference type="NCBIfam" id="TIGR00322">
    <property type="entry name" value="diphth2_R"/>
    <property type="match status" value="2"/>
</dbReference>
<dbReference type="Pfam" id="PF01866">
    <property type="entry name" value="Diphthamide_syn"/>
    <property type="match status" value="2"/>
</dbReference>
<dbReference type="OrthoDB" id="449241at2759"/>
<keyword evidence="6" id="KW-0411">Iron-sulfur</keyword>
<reference evidence="8" key="1">
    <citation type="journal article" date="2019" name="Nat. Commun.">
        <title>Expansion of phycobilisome linker gene families in mesophilic red algae.</title>
        <authorList>
            <person name="Lee J."/>
            <person name="Kim D."/>
            <person name="Bhattacharya D."/>
            <person name="Yoon H.S."/>
        </authorList>
    </citation>
    <scope>NUCLEOTIDE SEQUENCE [LARGE SCALE GENOMIC DNA]</scope>
    <source>
        <strain evidence="8">CCMP 1328</strain>
    </source>
</reference>
<dbReference type="AlphaFoldDB" id="A0A5J4Z4A6"/>
<sequence>MTCKGRATSFRWLNDMNGMEPPERANRDDATLFHSQGSQCGASCCAWVNEWAGSATQVATRVLENRARRGDELGAPDCRDADECCEHGDLVTWLDALLADGEQSDGSNECQRKDETGETLEQERERVWAVLEAEYELISCVSQIWRAGYHTVALQIPDSDLSHAPFLYAALLALHGDLQSWIAAKKCAQASAESGSENPCAGQASADLHAEATGSEGGVEAADRMTPFRVFVLADTSYGECCVDQVAASHLQADALIHYGRTCLSRVQALDVRYVLPKYIHPSFPRADETRLSDLSLRASLAMDRELVSRMGHRICSTCRDLGDQEGDHELVVFLELPLVRLLPALRSELSGELHLRGEDMQSRFIACATPSQDSPKHIGAQPSTVHVSFAAPSQVISEFVRCEKRQDEREKARRDEYDSGAGPYRVCVKAGAVILWIGIDAESVALRNLVFRYSDHTIELCFPVIGTSLGALSSSAETQQGEEHTAYLSRVRRALKRRKYVLSKAVSAERIGILAGTLAVHHAQDVIELCKRCIVSSGRRAYVLLVGKPNVAKLANFPELDAFVLIACPESSLLDHDAEYLQPVITPFELDAVLGAPDDLVLKLANYTLDLEHVLRNASTSVEISAPAVDAEEDDEGAQQQQLAARASTTLSVVGGSSAAEYLNRKSWKGVAFTEPELVPTKAVQGRSGIAMDYHETS</sequence>
<dbReference type="Gene3D" id="3.40.50.11840">
    <property type="entry name" value="Diphthamide synthesis DPH1/DPH2 domain 1"/>
    <property type="match status" value="1"/>
</dbReference>
<dbReference type="FunFam" id="3.40.50.11860:FF:000001">
    <property type="entry name" value="2-(3-amino-3-carboxypropyl)histidine synthase subunit 2"/>
    <property type="match status" value="1"/>
</dbReference>
<keyword evidence="8" id="KW-1185">Reference proteome</keyword>
<comment type="cofactor">
    <cofactor evidence="1">
        <name>[4Fe-4S] cluster</name>
        <dbReference type="ChEBI" id="CHEBI:49883"/>
    </cofactor>
</comment>
<proteinExistence type="inferred from homology"/>
<dbReference type="Gene3D" id="3.40.50.11860">
    <property type="entry name" value="Diphthamide synthesis DPH1/DPH2 domain 3"/>
    <property type="match status" value="1"/>
</dbReference>
<gene>
    <name evidence="7" type="ORF">FVE85_5695</name>
</gene>
<dbReference type="InterPro" id="IPR016435">
    <property type="entry name" value="DPH1/DPH2"/>
</dbReference>
<dbReference type="InterPro" id="IPR042263">
    <property type="entry name" value="DPH1/DPH2_1"/>
</dbReference>
<dbReference type="GO" id="GO:0046872">
    <property type="term" value="F:metal ion binding"/>
    <property type="evidence" value="ECO:0007669"/>
    <property type="project" value="UniProtKB-KW"/>
</dbReference>
<evidence type="ECO:0000256" key="5">
    <source>
        <dbReference type="ARBA" id="ARBA00023004"/>
    </source>
</evidence>
<accession>A0A5J4Z4A6</accession>
<dbReference type="PANTHER" id="PTHR10762:SF2">
    <property type="entry name" value="2-(3-AMINO-3-CARBOXYPROPYL)HISTIDINE SYNTHASE SUBUNIT 2"/>
    <property type="match status" value="1"/>
</dbReference>
<evidence type="ECO:0000256" key="4">
    <source>
        <dbReference type="ARBA" id="ARBA00022723"/>
    </source>
</evidence>
<protein>
    <submittedName>
        <fullName evidence="7">2-(3-amino-3-carboxypropyl)histidine synthase subunit 2</fullName>
    </submittedName>
</protein>
<evidence type="ECO:0000313" key="7">
    <source>
        <dbReference type="EMBL" id="KAA8498110.1"/>
    </source>
</evidence>
<dbReference type="PANTHER" id="PTHR10762">
    <property type="entry name" value="DIPHTHAMIDE BIOSYNTHESIS PROTEIN"/>
    <property type="match status" value="1"/>
</dbReference>
<evidence type="ECO:0000256" key="2">
    <source>
        <dbReference type="ARBA" id="ARBA00005156"/>
    </source>
</evidence>
<dbReference type="GO" id="GO:0051536">
    <property type="term" value="F:iron-sulfur cluster binding"/>
    <property type="evidence" value="ECO:0007669"/>
    <property type="project" value="UniProtKB-KW"/>
</dbReference>
<comment type="similarity">
    <text evidence="3">Belongs to the DPH1/DPH2 family. DPH2 subfamily.</text>
</comment>
<dbReference type="GO" id="GO:0017183">
    <property type="term" value="P:protein histidyl modification to diphthamide"/>
    <property type="evidence" value="ECO:0007669"/>
    <property type="project" value="UniProtKB-UniPathway"/>
</dbReference>
<evidence type="ECO:0000313" key="8">
    <source>
        <dbReference type="Proteomes" id="UP000324585"/>
    </source>
</evidence>
<comment type="caution">
    <text evidence="7">The sequence shown here is derived from an EMBL/GenBank/DDBJ whole genome shotgun (WGS) entry which is preliminary data.</text>
</comment>
<comment type="pathway">
    <text evidence="2">Protein modification; peptidyl-diphthamide biosynthesis.</text>
</comment>
<dbReference type="InterPro" id="IPR042265">
    <property type="entry name" value="DPH1/DPH2_3"/>
</dbReference>
<evidence type="ECO:0000256" key="6">
    <source>
        <dbReference type="ARBA" id="ARBA00023014"/>
    </source>
</evidence>
<dbReference type="SFLD" id="SFLDS00032">
    <property type="entry name" value="Radical_SAM_3-amino-3-carboxyp"/>
    <property type="match status" value="1"/>
</dbReference>
<dbReference type="GO" id="GO:0090560">
    <property type="term" value="F:2-(3-amino-3-carboxypropyl)histidine synthase activity"/>
    <property type="evidence" value="ECO:0007669"/>
    <property type="project" value="InterPro"/>
</dbReference>